<dbReference type="NCBIfam" id="TIGR00215">
    <property type="entry name" value="lpxB"/>
    <property type="match status" value="1"/>
</dbReference>
<evidence type="ECO:0000256" key="11">
    <source>
        <dbReference type="HAMAP-Rule" id="MF_00392"/>
    </source>
</evidence>
<reference evidence="12 13" key="1">
    <citation type="submission" date="2019-02" db="EMBL/GenBank/DDBJ databases">
        <authorList>
            <person name="Manzano-Marin A."/>
            <person name="Manzano-Marin A."/>
        </authorList>
    </citation>
    <scope>NUCLEOTIDE SEQUENCE [LARGE SCALE GENOMIC DNA]</scope>
    <source>
        <strain evidence="12 13">ErCicurtihirsuta</strain>
    </source>
</reference>
<evidence type="ECO:0000256" key="9">
    <source>
        <dbReference type="ARBA" id="ARBA00023098"/>
    </source>
</evidence>
<dbReference type="Pfam" id="PF02684">
    <property type="entry name" value="LpxB"/>
    <property type="match status" value="1"/>
</dbReference>
<evidence type="ECO:0000256" key="2">
    <source>
        <dbReference type="ARBA" id="ARBA00007868"/>
    </source>
</evidence>
<keyword evidence="5 11" id="KW-0444">Lipid biosynthesis</keyword>
<evidence type="ECO:0000256" key="5">
    <source>
        <dbReference type="ARBA" id="ARBA00022516"/>
    </source>
</evidence>
<dbReference type="Proteomes" id="UP000294364">
    <property type="component" value="Chromosome"/>
</dbReference>
<accession>A0A451CYT8</accession>
<organism evidence="12 13">
    <name type="scientific">Candidatus Erwinia haradaeae</name>
    <dbReference type="NCBI Taxonomy" id="1922217"/>
    <lineage>
        <taxon>Bacteria</taxon>
        <taxon>Pseudomonadati</taxon>
        <taxon>Pseudomonadota</taxon>
        <taxon>Gammaproteobacteria</taxon>
        <taxon>Enterobacterales</taxon>
        <taxon>Erwiniaceae</taxon>
        <taxon>Erwinia</taxon>
    </lineage>
</organism>
<dbReference type="EC" id="2.4.1.182" evidence="3 11"/>
<dbReference type="GO" id="GO:0005543">
    <property type="term" value="F:phospholipid binding"/>
    <property type="evidence" value="ECO:0007669"/>
    <property type="project" value="TreeGrafter"/>
</dbReference>
<protein>
    <recommendedName>
        <fullName evidence="4 11">Lipid-A-disaccharide synthase</fullName>
        <ecNumber evidence="3 11">2.4.1.182</ecNumber>
    </recommendedName>
</protein>
<sequence>MSNNILTIALVAGEISGDMLGAGLIRAIKEKHSNVRFIGVAGPLMKSEGCLAWYDIEELEVMGIVEIVGRLRRLLYIRRDLARRLILLQPNVFIGIDSPDFNLTLEGCLKRNGIRTIHYVSPSLWAWRQKRIVTIGRVTDLVLVLLPFEKVLYDRWNVSCCFIGHPMADLIPIKPDKLSIRQKLGIDSDSLCLALLPGSRSSEIDMLSEDFLKTAIILQEKHPNLQVIAPLVNSQRRLQFKKIKDRVAPTLQVHFLDGKGPLAMQASDVALLASGTATLECMLAKCPMVVSYRMKPFTFWLAKRLVKTSYVSLPNLLSNSTLVPELLQEKCQPKHLAAALDPFLINPKICPFLLTTFTELHHKIRQNSNESAAKAVLEFCQ</sequence>
<dbReference type="PANTHER" id="PTHR30372:SF4">
    <property type="entry name" value="LIPID-A-DISACCHARIDE SYNTHASE, MITOCHONDRIAL-RELATED"/>
    <property type="match status" value="1"/>
</dbReference>
<dbReference type="GO" id="GO:0008915">
    <property type="term" value="F:lipid-A-disaccharide synthase activity"/>
    <property type="evidence" value="ECO:0007669"/>
    <property type="project" value="UniProtKB-UniRule"/>
</dbReference>
<dbReference type="AlphaFoldDB" id="A0A451CYT8"/>
<evidence type="ECO:0000256" key="7">
    <source>
        <dbReference type="ARBA" id="ARBA00022676"/>
    </source>
</evidence>
<evidence type="ECO:0000256" key="1">
    <source>
        <dbReference type="ARBA" id="ARBA00002056"/>
    </source>
</evidence>
<comment type="similarity">
    <text evidence="2 11">Belongs to the LpxB family.</text>
</comment>
<dbReference type="EMBL" id="LR217698">
    <property type="protein sequence ID" value="VFP78578.1"/>
    <property type="molecule type" value="Genomic_DNA"/>
</dbReference>
<dbReference type="UniPathway" id="UPA00359">
    <property type="reaction ID" value="UER00481"/>
</dbReference>
<dbReference type="HAMAP" id="MF_00392">
    <property type="entry name" value="LpxB"/>
    <property type="match status" value="1"/>
</dbReference>
<dbReference type="GO" id="GO:0009245">
    <property type="term" value="P:lipid A biosynthetic process"/>
    <property type="evidence" value="ECO:0007669"/>
    <property type="project" value="UniProtKB-UniRule"/>
</dbReference>
<dbReference type="GO" id="GO:0016020">
    <property type="term" value="C:membrane"/>
    <property type="evidence" value="ECO:0007669"/>
    <property type="project" value="GOC"/>
</dbReference>
<dbReference type="OrthoDB" id="9801642at2"/>
<dbReference type="SUPFAM" id="SSF53756">
    <property type="entry name" value="UDP-Glycosyltransferase/glycogen phosphorylase"/>
    <property type="match status" value="1"/>
</dbReference>
<evidence type="ECO:0000313" key="13">
    <source>
        <dbReference type="Proteomes" id="UP000294364"/>
    </source>
</evidence>
<keyword evidence="9 11" id="KW-0443">Lipid metabolism</keyword>
<dbReference type="PANTHER" id="PTHR30372">
    <property type="entry name" value="LIPID-A-DISACCHARIDE SYNTHASE"/>
    <property type="match status" value="1"/>
</dbReference>
<evidence type="ECO:0000256" key="6">
    <source>
        <dbReference type="ARBA" id="ARBA00022556"/>
    </source>
</evidence>
<dbReference type="RefSeq" id="WP_157991904.1">
    <property type="nucleotide sequence ID" value="NZ_LR217698.1"/>
</dbReference>
<evidence type="ECO:0000256" key="3">
    <source>
        <dbReference type="ARBA" id="ARBA00012687"/>
    </source>
</evidence>
<keyword evidence="6 11" id="KW-0441">Lipid A biosynthesis</keyword>
<gene>
    <name evidence="11 12" type="primary">lpxB</name>
    <name evidence="12" type="ORF">ERCICURT3053_203</name>
</gene>
<evidence type="ECO:0000313" key="12">
    <source>
        <dbReference type="EMBL" id="VFP78578.1"/>
    </source>
</evidence>
<comment type="function">
    <text evidence="1 11">Condensation of UDP-2,3-diacylglucosamine and 2,3-diacylglucosamine-1-phosphate to form lipid A disaccharide, a precursor of lipid A, a phosphorylated glycolipid that anchors the lipopolysaccharide to the outer membrane of the cell.</text>
</comment>
<evidence type="ECO:0000256" key="4">
    <source>
        <dbReference type="ARBA" id="ARBA00020902"/>
    </source>
</evidence>
<proteinExistence type="inferred from homology"/>
<comment type="catalytic activity">
    <reaction evidence="11">
        <text>2-N,3-O-bis[(3R)-3-hydroxytetradecanoyl]-alpha-D-glucosaminyl 1-phosphate + UDP-2-N,3-O-bis[(3R)-3-hydroxytetradecanoyl]-alpha-D-glucosamine = lipid A disaccharide (E. coli) + UDP + H(+)</text>
        <dbReference type="Rhea" id="RHEA:22668"/>
        <dbReference type="ChEBI" id="CHEBI:15378"/>
        <dbReference type="ChEBI" id="CHEBI:57957"/>
        <dbReference type="ChEBI" id="CHEBI:58223"/>
        <dbReference type="ChEBI" id="CHEBI:58466"/>
        <dbReference type="ChEBI" id="CHEBI:78847"/>
    </reaction>
</comment>
<dbReference type="InterPro" id="IPR003835">
    <property type="entry name" value="Glyco_trans_19"/>
</dbReference>
<evidence type="ECO:0000256" key="8">
    <source>
        <dbReference type="ARBA" id="ARBA00022679"/>
    </source>
</evidence>
<keyword evidence="8 11" id="KW-0808">Transferase</keyword>
<comment type="catalytic activity">
    <reaction evidence="10 11">
        <text>a lipid X + a UDP-2-N,3-O-bis[(3R)-3-hydroxyacyl]-alpha-D-glucosamine = a lipid A disaccharide + UDP + H(+)</text>
        <dbReference type="Rhea" id="RHEA:67828"/>
        <dbReference type="ChEBI" id="CHEBI:15378"/>
        <dbReference type="ChEBI" id="CHEBI:58223"/>
        <dbReference type="ChEBI" id="CHEBI:137748"/>
        <dbReference type="ChEBI" id="CHEBI:176338"/>
        <dbReference type="ChEBI" id="CHEBI:176343"/>
        <dbReference type="EC" id="2.4.1.182"/>
    </reaction>
</comment>
<name>A0A451CYT8_9GAMM</name>
<evidence type="ECO:0000256" key="10">
    <source>
        <dbReference type="ARBA" id="ARBA00048975"/>
    </source>
</evidence>
<comment type="pathway">
    <text evidence="11">Glycolipid biosynthesis; lipid IV(A) biosynthesis; lipid IV(A) from (3R)-3-hydroxytetradecanoyl-[acyl-carrier-protein] and UDP-N-acetyl-alpha-D-glucosamine: step 5/6.</text>
</comment>
<keyword evidence="7 11" id="KW-0328">Glycosyltransferase</keyword>
<dbReference type="CDD" id="cd01635">
    <property type="entry name" value="Glycosyltransferase_GTB-type"/>
    <property type="match status" value="1"/>
</dbReference>